<dbReference type="GeneID" id="25270431"/>
<evidence type="ECO:0000313" key="2">
    <source>
        <dbReference type="Proteomes" id="UP000018050"/>
    </source>
</evidence>
<reference evidence="1" key="2">
    <citation type="submission" date="2013-10" db="EMBL/GenBank/DDBJ databases">
        <authorList>
            <person name="Aslett M."/>
        </authorList>
    </citation>
    <scope>NUCLEOTIDE SEQUENCE [LARGE SCALE GENOMIC DNA]</scope>
    <source>
        <strain evidence="1">Houghton</strain>
    </source>
</reference>
<reference evidence="1" key="1">
    <citation type="submission" date="2013-10" db="EMBL/GenBank/DDBJ databases">
        <title>Genomic analysis of the causative agents of coccidiosis in chickens.</title>
        <authorList>
            <person name="Reid A.J."/>
            <person name="Blake D."/>
            <person name="Billington K."/>
            <person name="Browne H."/>
            <person name="Dunn M."/>
            <person name="Hung S."/>
            <person name="Kawahara F."/>
            <person name="Miranda-Saavedra D."/>
            <person name="Mourier T."/>
            <person name="Nagra H."/>
            <person name="Otto T.D."/>
            <person name="Rawlings N."/>
            <person name="Sanchez A."/>
            <person name="Sanders M."/>
            <person name="Subramaniam C."/>
            <person name="Tay Y."/>
            <person name="Dear P."/>
            <person name="Doerig C."/>
            <person name="Gruber A."/>
            <person name="Parkinson J."/>
            <person name="Shirley M."/>
            <person name="Wan K.L."/>
            <person name="Berriman M."/>
            <person name="Tomley F."/>
            <person name="Pain A."/>
        </authorList>
    </citation>
    <scope>NUCLEOTIDE SEQUENCE [LARGE SCALE GENOMIC DNA]</scope>
    <source>
        <strain evidence="1">Houghton</strain>
    </source>
</reference>
<gene>
    <name evidence="1" type="ORF">EAH_00023610</name>
</gene>
<dbReference type="Proteomes" id="UP000018050">
    <property type="component" value="Unassembled WGS sequence"/>
</dbReference>
<dbReference type="AlphaFoldDB" id="U6GB39"/>
<organism evidence="1 2">
    <name type="scientific">Eimeria acervulina</name>
    <name type="common">Coccidian parasite</name>
    <dbReference type="NCBI Taxonomy" id="5801"/>
    <lineage>
        <taxon>Eukaryota</taxon>
        <taxon>Sar</taxon>
        <taxon>Alveolata</taxon>
        <taxon>Apicomplexa</taxon>
        <taxon>Conoidasida</taxon>
        <taxon>Coccidia</taxon>
        <taxon>Eucoccidiorida</taxon>
        <taxon>Eimeriorina</taxon>
        <taxon>Eimeriidae</taxon>
        <taxon>Eimeria</taxon>
    </lineage>
</organism>
<keyword evidence="2" id="KW-1185">Reference proteome</keyword>
<dbReference type="EMBL" id="HG670635">
    <property type="protein sequence ID" value="CDI77355.1"/>
    <property type="molecule type" value="Genomic_DNA"/>
</dbReference>
<evidence type="ECO:0000313" key="1">
    <source>
        <dbReference type="EMBL" id="CDI77355.1"/>
    </source>
</evidence>
<proteinExistence type="predicted"/>
<name>U6GB39_EIMAC</name>
<dbReference type="VEuPathDB" id="ToxoDB:EAH_00023610"/>
<protein>
    <submittedName>
        <fullName evidence="1">Uncharacterized protein</fullName>
    </submittedName>
</protein>
<dbReference type="OrthoDB" id="10594191at2759"/>
<sequence>MASSHSNTNGCQFFGVWADFAEVGLPTSAGAKRSGEIWLHDSRSCRLGNASCRALVHGRDERARDLSQNAFRFSQQLESQVEALVLSNSLATAAYDTESVLCRLLDTVFGHALAAGSIARQYARATDVIRAEVCSALRVCHAQCARLSQARQAYISSLARLNNVNAKMLVHQQACVFCKGSLVRDLVELERLRRSAKRLQDSRHLIESMKLSKQQEEFRTALGQTTAAMSNDLEEHFLSEKAALQLLHVSRLLNVQEVISVLHQSCPVEEHAARKILDRLEQAISDEIRPCTEKRTREEWELQYGAIEAGVTPYSSAFPADSRGNCICVVSLLQLLHLERKLSVKFSTDTKRLLHLSRLARSFAYAWEHLDKFLESVLGPLSHASHVDITNDSCQYLREGKYIEQIKVFLERCSDSTITPVTHRLEYFRRCLSHCPALAQSRLRMIGVAFIEPIRVNR</sequence>
<dbReference type="RefSeq" id="XP_013252268.1">
    <property type="nucleotide sequence ID" value="XM_013396814.1"/>
</dbReference>
<accession>U6GB39</accession>